<dbReference type="GO" id="GO:0051607">
    <property type="term" value="P:defense response to virus"/>
    <property type="evidence" value="ECO:0007669"/>
    <property type="project" value="UniProtKB-KW"/>
</dbReference>
<keyword evidence="12" id="KW-1185">Reference proteome</keyword>
<evidence type="ECO:0000256" key="3">
    <source>
        <dbReference type="ARBA" id="ARBA00022695"/>
    </source>
</evidence>
<gene>
    <name evidence="11" type="primary">ltrA</name>
    <name evidence="11" type="ORF">HUR95_15505</name>
</gene>
<dbReference type="InterPro" id="IPR043502">
    <property type="entry name" value="DNA/RNA_pol_sf"/>
</dbReference>
<evidence type="ECO:0000256" key="1">
    <source>
        <dbReference type="ARBA" id="ARBA00012493"/>
    </source>
</evidence>
<keyword evidence="6 11" id="KW-0695">RNA-directed DNA polymerase</keyword>
<dbReference type="PANTHER" id="PTHR34047:SF8">
    <property type="entry name" value="PROTEIN YKFC"/>
    <property type="match status" value="1"/>
</dbReference>
<dbReference type="PANTHER" id="PTHR34047">
    <property type="entry name" value="NUCLEAR INTRON MATURASE 1, MITOCHONDRIAL-RELATED"/>
    <property type="match status" value="1"/>
</dbReference>
<dbReference type="KEGG" id="cthu:HUR95_15505"/>
<evidence type="ECO:0000256" key="2">
    <source>
        <dbReference type="ARBA" id="ARBA00022679"/>
    </source>
</evidence>
<evidence type="ECO:0000259" key="10">
    <source>
        <dbReference type="PROSITE" id="PS50878"/>
    </source>
</evidence>
<dbReference type="CDD" id="cd01651">
    <property type="entry name" value="RT_G2_intron"/>
    <property type="match status" value="1"/>
</dbReference>
<dbReference type="InterPro" id="IPR013597">
    <property type="entry name" value="Mat_intron_G2"/>
</dbReference>
<evidence type="ECO:0000256" key="8">
    <source>
        <dbReference type="ARBA" id="ARBA00034120"/>
    </source>
</evidence>
<dbReference type="NCBIfam" id="TIGR04416">
    <property type="entry name" value="group_II_RT_mat"/>
    <property type="match status" value="1"/>
</dbReference>
<dbReference type="InterPro" id="IPR000123">
    <property type="entry name" value="Reverse_transcriptase_msDNA"/>
</dbReference>
<dbReference type="GO" id="GO:0046872">
    <property type="term" value="F:metal ion binding"/>
    <property type="evidence" value="ECO:0007669"/>
    <property type="project" value="UniProtKB-KW"/>
</dbReference>
<evidence type="ECO:0000256" key="6">
    <source>
        <dbReference type="ARBA" id="ARBA00022918"/>
    </source>
</evidence>
<evidence type="ECO:0000313" key="11">
    <source>
        <dbReference type="EMBL" id="QZT33617.1"/>
    </source>
</evidence>
<proteinExistence type="inferred from homology"/>
<dbReference type="InterPro" id="IPR000477">
    <property type="entry name" value="RT_dom"/>
</dbReference>
<keyword evidence="4" id="KW-0479">Metal-binding</keyword>
<dbReference type="AlphaFoldDB" id="A0A8X8I8X9"/>
<dbReference type="SUPFAM" id="SSF56672">
    <property type="entry name" value="DNA/RNA polymerases"/>
    <property type="match status" value="1"/>
</dbReference>
<organism evidence="11 12">
    <name type="scientific">Caldalkalibacillus thermarum (strain TA2.A1)</name>
    <dbReference type="NCBI Taxonomy" id="986075"/>
    <lineage>
        <taxon>Bacteria</taxon>
        <taxon>Bacillati</taxon>
        <taxon>Bacillota</taxon>
        <taxon>Bacilli</taxon>
        <taxon>Bacillales</taxon>
        <taxon>Bacillaceae</taxon>
        <taxon>Caldalkalibacillus</taxon>
    </lineage>
</organism>
<dbReference type="EC" id="2.7.7.49" evidence="1"/>
<dbReference type="EMBL" id="CP082237">
    <property type="protein sequence ID" value="QZT33617.1"/>
    <property type="molecule type" value="Genomic_DNA"/>
</dbReference>
<dbReference type="PROSITE" id="PS50878">
    <property type="entry name" value="RT_POL"/>
    <property type="match status" value="1"/>
</dbReference>
<evidence type="ECO:0000256" key="4">
    <source>
        <dbReference type="ARBA" id="ARBA00022723"/>
    </source>
</evidence>
<comment type="catalytic activity">
    <reaction evidence="9">
        <text>DNA(n) + a 2'-deoxyribonucleoside 5'-triphosphate = DNA(n+1) + diphosphate</text>
        <dbReference type="Rhea" id="RHEA:22508"/>
        <dbReference type="Rhea" id="RHEA-COMP:17339"/>
        <dbReference type="Rhea" id="RHEA-COMP:17340"/>
        <dbReference type="ChEBI" id="CHEBI:33019"/>
        <dbReference type="ChEBI" id="CHEBI:61560"/>
        <dbReference type="ChEBI" id="CHEBI:173112"/>
        <dbReference type="EC" id="2.7.7.49"/>
    </reaction>
</comment>
<keyword evidence="3 11" id="KW-0548">Nucleotidyltransferase</keyword>
<dbReference type="Proteomes" id="UP000825179">
    <property type="component" value="Chromosome"/>
</dbReference>
<dbReference type="InterPro" id="IPR051083">
    <property type="entry name" value="GrpII_Intron_Splice-Mob/Def"/>
</dbReference>
<name>A0A8X8I8X9_CALTT</name>
<accession>A0A8X8I8X9</accession>
<dbReference type="Pfam" id="PF08388">
    <property type="entry name" value="GIIM"/>
    <property type="match status" value="1"/>
</dbReference>
<keyword evidence="2 11" id="KW-0808">Transferase</keyword>
<evidence type="ECO:0000313" key="12">
    <source>
        <dbReference type="Proteomes" id="UP000825179"/>
    </source>
</evidence>
<sequence>MALLENILSRSNLTKALKRVEANKGAPGIDGVSTEHLRDYLREHWPAIKQKLLEGTYQPAPVRRVEIPKPDGGVRLLGIPTVIDRFIQQAILQVLTPIFDPHFSSHSYGFRPQRRAHDAVRQAQRYIHEGYKYVVDIDLEKFFDRVHHDILMSRVARRVKDKRVLKLIRAYLKAGIMIAGIKVRSEEGTPQGGPLSPLLANILLDDLDKELEKRGLRFCRYADDCNIYVRSRRAGERVKQSIQRFLEKKLKLKVNEEKSAVDRPWRRKFLGFSFTSQRQARIRLAPKSIQRFKNKIRQLTNPNWSISMEERIKKLNQYMMGWIGYFALIETPSPLKRLEEWIRRRLRLCRWHQWKRVRTRIRELRALGLKEHEVFEIANTRKGAWRTTKTPQLHKALSKAYWLAQGLRSLTERYFDVRQDWRTEE</sequence>
<protein>
    <recommendedName>
        <fullName evidence="1">RNA-directed DNA polymerase</fullName>
        <ecNumber evidence="1">2.7.7.49</ecNumber>
    </recommendedName>
</protein>
<dbReference type="GO" id="GO:0003723">
    <property type="term" value="F:RNA binding"/>
    <property type="evidence" value="ECO:0007669"/>
    <property type="project" value="InterPro"/>
</dbReference>
<keyword evidence="7" id="KW-0051">Antiviral defense</keyword>
<evidence type="ECO:0000256" key="9">
    <source>
        <dbReference type="ARBA" id="ARBA00048173"/>
    </source>
</evidence>
<comment type="similarity">
    <text evidence="8">Belongs to the bacterial reverse transcriptase family.</text>
</comment>
<keyword evidence="5" id="KW-0460">Magnesium</keyword>
<evidence type="ECO:0000256" key="7">
    <source>
        <dbReference type="ARBA" id="ARBA00023118"/>
    </source>
</evidence>
<feature type="domain" description="Reverse transcriptase" evidence="10">
    <location>
        <begin position="48"/>
        <end position="274"/>
    </location>
</feature>
<dbReference type="PRINTS" id="PR00866">
    <property type="entry name" value="RNADNAPOLMS"/>
</dbReference>
<reference evidence="11 12" key="1">
    <citation type="journal article" date="2020" name="Extremophiles">
        <title>Genomic analysis of Caldalkalibacillus thermarum TA2.A1 reveals aerobic alkaliphilic metabolism and evolutionary hallmarks linking alkaliphilic bacteria and plant life.</title>
        <authorList>
            <person name="de Jong S.I."/>
            <person name="van den Broek M.A."/>
            <person name="Merkel A.Y."/>
            <person name="de la Torre Cortes P."/>
            <person name="Kalamorz F."/>
            <person name="Cook G.M."/>
            <person name="van Loosdrecht M.C.M."/>
            <person name="McMillan D.G.G."/>
        </authorList>
    </citation>
    <scope>NUCLEOTIDE SEQUENCE [LARGE SCALE GENOMIC DNA]</scope>
    <source>
        <strain evidence="11 12">TA2.A1</strain>
    </source>
</reference>
<dbReference type="RefSeq" id="WP_222822713.1">
    <property type="nucleotide sequence ID" value="NZ_CP082237.1"/>
</dbReference>
<dbReference type="Pfam" id="PF00078">
    <property type="entry name" value="RVT_1"/>
    <property type="match status" value="1"/>
</dbReference>
<dbReference type="InterPro" id="IPR030931">
    <property type="entry name" value="Group_II_RT_mat"/>
</dbReference>
<dbReference type="GO" id="GO:0003964">
    <property type="term" value="F:RNA-directed DNA polymerase activity"/>
    <property type="evidence" value="ECO:0007669"/>
    <property type="project" value="UniProtKB-KW"/>
</dbReference>
<evidence type="ECO:0000256" key="5">
    <source>
        <dbReference type="ARBA" id="ARBA00022842"/>
    </source>
</evidence>